<comment type="caution">
    <text evidence="2">The sequence shown here is derived from an EMBL/GenBank/DDBJ whole genome shotgun (WGS) entry which is preliminary data.</text>
</comment>
<evidence type="ECO:0008006" key="4">
    <source>
        <dbReference type="Google" id="ProtNLM"/>
    </source>
</evidence>
<reference evidence="2 3" key="1">
    <citation type="journal article" date="2024" name="Plant J.">
        <title>Genome sequences and population genomics reveal climatic adaptation and genomic divergence between two closely related sweetgum species.</title>
        <authorList>
            <person name="Xu W.Q."/>
            <person name="Ren C.Q."/>
            <person name="Zhang X.Y."/>
            <person name="Comes H.P."/>
            <person name="Liu X.H."/>
            <person name="Li Y.G."/>
            <person name="Kettle C.J."/>
            <person name="Jalonen R."/>
            <person name="Gaisberger H."/>
            <person name="Ma Y.Z."/>
            <person name="Qiu Y.X."/>
        </authorList>
    </citation>
    <scope>NUCLEOTIDE SEQUENCE [LARGE SCALE GENOMIC DNA]</scope>
    <source>
        <strain evidence="2">Hangzhou</strain>
    </source>
</reference>
<evidence type="ECO:0000313" key="3">
    <source>
        <dbReference type="Proteomes" id="UP001415857"/>
    </source>
</evidence>
<sequence>MMIVLKLGTLAIRTISKPIASRLKKDAGLHPRFREFIFGIAQANHRFTTTVQRLIYGHATDVVIRPLNEEKAIQAAADLLGEFFLFSVAGIALIFDVQRTSRAEARKEELRKQELEALRRKREDLEKEIQFLNQKLSKLEQLAKRRGFIDFFKFFRR</sequence>
<protein>
    <recommendedName>
        <fullName evidence="4">OPA3-like protein</fullName>
    </recommendedName>
</protein>
<keyword evidence="3" id="KW-1185">Reference proteome</keyword>
<dbReference type="Proteomes" id="UP001415857">
    <property type="component" value="Unassembled WGS sequence"/>
</dbReference>
<feature type="coiled-coil region" evidence="1">
    <location>
        <begin position="108"/>
        <end position="142"/>
    </location>
</feature>
<dbReference type="GO" id="GO:0005739">
    <property type="term" value="C:mitochondrion"/>
    <property type="evidence" value="ECO:0007669"/>
    <property type="project" value="TreeGrafter"/>
</dbReference>
<name>A0AAP0NCX4_LIQFO</name>
<dbReference type="EMBL" id="JBBPBK010000015">
    <property type="protein sequence ID" value="KAK9268974.1"/>
    <property type="molecule type" value="Genomic_DNA"/>
</dbReference>
<dbReference type="Pfam" id="PF07047">
    <property type="entry name" value="OPA3"/>
    <property type="match status" value="1"/>
</dbReference>
<evidence type="ECO:0000313" key="2">
    <source>
        <dbReference type="EMBL" id="KAK9268974.1"/>
    </source>
</evidence>
<dbReference type="PANTHER" id="PTHR12499:SF22">
    <property type="entry name" value="OS02G0312500 PROTEIN"/>
    <property type="match status" value="1"/>
</dbReference>
<dbReference type="InterPro" id="IPR010754">
    <property type="entry name" value="OPA3-like"/>
</dbReference>
<dbReference type="AlphaFoldDB" id="A0AAP0NCX4"/>
<keyword evidence="1" id="KW-0175">Coiled coil</keyword>
<proteinExistence type="predicted"/>
<evidence type="ECO:0000256" key="1">
    <source>
        <dbReference type="SAM" id="Coils"/>
    </source>
</evidence>
<organism evidence="2 3">
    <name type="scientific">Liquidambar formosana</name>
    <name type="common">Formosan gum</name>
    <dbReference type="NCBI Taxonomy" id="63359"/>
    <lineage>
        <taxon>Eukaryota</taxon>
        <taxon>Viridiplantae</taxon>
        <taxon>Streptophyta</taxon>
        <taxon>Embryophyta</taxon>
        <taxon>Tracheophyta</taxon>
        <taxon>Spermatophyta</taxon>
        <taxon>Magnoliopsida</taxon>
        <taxon>eudicotyledons</taxon>
        <taxon>Gunneridae</taxon>
        <taxon>Pentapetalae</taxon>
        <taxon>Saxifragales</taxon>
        <taxon>Altingiaceae</taxon>
        <taxon>Liquidambar</taxon>
    </lineage>
</organism>
<dbReference type="PANTHER" id="PTHR12499">
    <property type="entry name" value="OPTIC ATROPHY 3 PROTEIN OPA3"/>
    <property type="match status" value="1"/>
</dbReference>
<dbReference type="GO" id="GO:0019216">
    <property type="term" value="P:regulation of lipid metabolic process"/>
    <property type="evidence" value="ECO:0007669"/>
    <property type="project" value="TreeGrafter"/>
</dbReference>
<gene>
    <name evidence="2" type="ORF">L1049_000741</name>
</gene>
<accession>A0AAP0NCX4</accession>